<comment type="caution">
    <text evidence="3">The sequence shown here is derived from an EMBL/GenBank/DDBJ whole genome shotgun (WGS) entry which is preliminary data.</text>
</comment>
<dbReference type="Pfam" id="PF10368">
    <property type="entry name" value="YkyA"/>
    <property type="match status" value="1"/>
</dbReference>
<keyword evidence="4" id="KW-1185">Reference proteome</keyword>
<evidence type="ECO:0000313" key="3">
    <source>
        <dbReference type="EMBL" id="MBP3952191.1"/>
    </source>
</evidence>
<dbReference type="EMBL" id="JAGKSQ010000005">
    <property type="protein sequence ID" value="MBP3952191.1"/>
    <property type="molecule type" value="Genomic_DNA"/>
</dbReference>
<evidence type="ECO:0000256" key="1">
    <source>
        <dbReference type="SAM" id="Coils"/>
    </source>
</evidence>
<dbReference type="Proteomes" id="UP000678228">
    <property type="component" value="Unassembled WGS sequence"/>
</dbReference>
<dbReference type="InterPro" id="IPR019454">
    <property type="entry name" value="Lipoprot_YkyA-like"/>
</dbReference>
<dbReference type="Gene3D" id="1.20.120.570">
    <property type="entry name" value="YkyA-like"/>
    <property type="match status" value="1"/>
</dbReference>
<accession>A0A940X037</accession>
<proteinExistence type="predicted"/>
<feature type="coiled-coil region" evidence="1">
    <location>
        <begin position="122"/>
        <end position="187"/>
    </location>
</feature>
<reference evidence="3" key="1">
    <citation type="submission" date="2021-03" db="EMBL/GenBank/DDBJ databases">
        <title>Bacillus suaedae sp. nov., isolated from Suaeda aralocaspica.</title>
        <authorList>
            <person name="Lei R.F.R."/>
        </authorList>
    </citation>
    <scope>NUCLEOTIDE SEQUENCE</scope>
    <source>
        <strain evidence="3">YZJH907-2</strain>
    </source>
</reference>
<dbReference type="InterPro" id="IPR036785">
    <property type="entry name" value="YkyA-like_sf"/>
</dbReference>
<organism evidence="3 4">
    <name type="scientific">Halalkalibacter suaedae</name>
    <dbReference type="NCBI Taxonomy" id="2822140"/>
    <lineage>
        <taxon>Bacteria</taxon>
        <taxon>Bacillati</taxon>
        <taxon>Bacillota</taxon>
        <taxon>Bacilli</taxon>
        <taxon>Bacillales</taxon>
        <taxon>Bacillaceae</taxon>
        <taxon>Halalkalibacter</taxon>
    </lineage>
</organism>
<keyword evidence="2" id="KW-0732">Signal</keyword>
<keyword evidence="1" id="KW-0175">Coiled coil</keyword>
<feature type="chain" id="PRO_5037290810" evidence="2">
    <location>
        <begin position="25"/>
        <end position="216"/>
    </location>
</feature>
<name>A0A940X037_9BACI</name>
<dbReference type="SUPFAM" id="SSF140423">
    <property type="entry name" value="MW0975(SA0943)-like"/>
    <property type="match status" value="1"/>
</dbReference>
<gene>
    <name evidence="3" type="ORF">J7W16_13700</name>
</gene>
<sequence>MKYIKWSTMGIMLIFLLAACGNNAAEDVYQHLEAAVELEQPFEEQQQPLQNAEMRENELFEEIIAIGTSEIEKIQSLADEALNSIDSRKQMLETEKASIEASYEEFSKIEEYNEQFEDEELLSSLEELQATMEERYEQYQLLYNSYNEAANRDQKLFTQLKSEDLVMEELQTQVQSVNEQYEVVEEHKEAFNTATDSYNENKRKFYEAAELNISYD</sequence>
<evidence type="ECO:0000256" key="2">
    <source>
        <dbReference type="SAM" id="SignalP"/>
    </source>
</evidence>
<protein>
    <submittedName>
        <fullName evidence="3">YkyA family protein</fullName>
    </submittedName>
</protein>
<dbReference type="RefSeq" id="WP_210597882.1">
    <property type="nucleotide sequence ID" value="NZ_JAGKSQ010000005.1"/>
</dbReference>
<evidence type="ECO:0000313" key="4">
    <source>
        <dbReference type="Proteomes" id="UP000678228"/>
    </source>
</evidence>
<feature type="signal peptide" evidence="2">
    <location>
        <begin position="1"/>
        <end position="24"/>
    </location>
</feature>
<dbReference type="PROSITE" id="PS51257">
    <property type="entry name" value="PROKAR_LIPOPROTEIN"/>
    <property type="match status" value="1"/>
</dbReference>
<dbReference type="AlphaFoldDB" id="A0A940X037"/>